<evidence type="ECO:0000313" key="3">
    <source>
        <dbReference type="EMBL" id="CAE0727399.1"/>
    </source>
</evidence>
<dbReference type="PANTHER" id="PTHR13182:SF8">
    <property type="entry name" value="CYTOPLASMIC 60S SUBUNIT BIOGENESIS FACTOR ZNF622"/>
    <property type="match status" value="1"/>
</dbReference>
<feature type="region of interest" description="Disordered" evidence="1">
    <location>
        <begin position="267"/>
        <end position="299"/>
    </location>
</feature>
<feature type="compositionally biased region" description="Polar residues" evidence="1">
    <location>
        <begin position="92"/>
        <end position="105"/>
    </location>
</feature>
<feature type="compositionally biased region" description="Basic and acidic residues" evidence="1">
    <location>
        <begin position="59"/>
        <end position="75"/>
    </location>
</feature>
<name>A0A7S4AVF4_9STRA</name>
<evidence type="ECO:0000259" key="2">
    <source>
        <dbReference type="Pfam" id="PF12756"/>
    </source>
</evidence>
<dbReference type="InterPro" id="IPR040025">
    <property type="entry name" value="Znf622/Rei1/Reh1"/>
</dbReference>
<protein>
    <recommendedName>
        <fullName evidence="2">ZN622/Rei1/Reh1 zinc finger C2H2-type domain-containing protein</fullName>
    </recommendedName>
</protein>
<dbReference type="Pfam" id="PF12756">
    <property type="entry name" value="zf-C2H2_2"/>
    <property type="match status" value="1"/>
</dbReference>
<feature type="compositionally biased region" description="Acidic residues" evidence="1">
    <location>
        <begin position="285"/>
        <end position="299"/>
    </location>
</feature>
<dbReference type="InterPro" id="IPR041661">
    <property type="entry name" value="ZN622/Rei1/Reh1_Znf-C2H2"/>
</dbReference>
<evidence type="ECO:0000256" key="1">
    <source>
        <dbReference type="SAM" id="MobiDB-lite"/>
    </source>
</evidence>
<organism evidence="3">
    <name type="scientific">Pseudo-nitzschia australis</name>
    <dbReference type="NCBI Taxonomy" id="44445"/>
    <lineage>
        <taxon>Eukaryota</taxon>
        <taxon>Sar</taxon>
        <taxon>Stramenopiles</taxon>
        <taxon>Ochrophyta</taxon>
        <taxon>Bacillariophyta</taxon>
        <taxon>Bacillariophyceae</taxon>
        <taxon>Bacillariophycidae</taxon>
        <taxon>Bacillariales</taxon>
        <taxon>Bacillariaceae</taxon>
        <taxon>Pseudo-nitzschia</taxon>
    </lineage>
</organism>
<reference evidence="3" key="1">
    <citation type="submission" date="2021-01" db="EMBL/GenBank/DDBJ databases">
        <authorList>
            <person name="Corre E."/>
            <person name="Pelletier E."/>
            <person name="Niang G."/>
            <person name="Scheremetjew M."/>
            <person name="Finn R."/>
            <person name="Kale V."/>
            <person name="Holt S."/>
            <person name="Cochrane G."/>
            <person name="Meng A."/>
            <person name="Brown T."/>
            <person name="Cohen L."/>
        </authorList>
    </citation>
    <scope>NUCLEOTIDE SEQUENCE</scope>
    <source>
        <strain evidence="3">10249 10 AB</strain>
    </source>
</reference>
<dbReference type="GO" id="GO:0042273">
    <property type="term" value="P:ribosomal large subunit biogenesis"/>
    <property type="evidence" value="ECO:0007669"/>
    <property type="project" value="TreeGrafter"/>
</dbReference>
<sequence>MALTSTTAPGKIFVSRNEIAEHYKSDWHKYNLKRREAGLPLLEEREFQVRLEAALALRKEKEKKSGTDHIKDVNSKKSKKKLEKKNQKKNSTVAIETNNKKNGGTSSSSLSSPDAGDTEMASEDQSQVDAPRSRIPAALAESQENPEIDPKQSLFDQHKSKSLKENVHYMQQKYGFFIPDKEFLADLEGLLGYCHEKIKMGHYCLYCNQVFPTWQGCQQHMIDKQHCKLRYQEGFWEELDPFYDFRAEDKEFIEKIERNTISNEQVNDNGAEATSSDMKVHVDGNDGDEDGWEDMSDDGDEEEMFEGYEREIKRFGLNVNALGELVFPDGRVIGHRALRRYYNQKVSADTTKSLAIVAAKKASGERLYNGRVVNINDHNLKHDKVRGAGRGILVATGGGEGGTPATFSTLSLYRFRAAIRKQRRGDFKFEKIRNKTLGKNMNRMDKKANRLMNGVSVAHAAR</sequence>
<feature type="compositionally biased region" description="Polar residues" evidence="1">
    <location>
        <begin position="267"/>
        <end position="277"/>
    </location>
</feature>
<feature type="compositionally biased region" description="Basic residues" evidence="1">
    <location>
        <begin position="76"/>
        <end position="88"/>
    </location>
</feature>
<accession>A0A7S4AVF4</accession>
<dbReference type="GO" id="GO:0030687">
    <property type="term" value="C:preribosome, large subunit precursor"/>
    <property type="evidence" value="ECO:0007669"/>
    <property type="project" value="TreeGrafter"/>
</dbReference>
<feature type="region of interest" description="Disordered" evidence="1">
    <location>
        <begin position="59"/>
        <end position="131"/>
    </location>
</feature>
<gene>
    <name evidence="3" type="ORF">PAUS00366_LOCUS20182</name>
</gene>
<dbReference type="EMBL" id="HBIX01030334">
    <property type="protein sequence ID" value="CAE0727399.1"/>
    <property type="molecule type" value="Transcribed_RNA"/>
</dbReference>
<dbReference type="AlphaFoldDB" id="A0A7S4AVF4"/>
<dbReference type="PANTHER" id="PTHR13182">
    <property type="entry name" value="ZINC FINGER PROTEIN 622"/>
    <property type="match status" value="1"/>
</dbReference>
<feature type="domain" description="ZN622/Rei1/Reh1 zinc finger C2H2-type" evidence="2">
    <location>
        <begin position="153"/>
        <end position="248"/>
    </location>
</feature>
<proteinExistence type="predicted"/>